<feature type="domain" description="Heterokaryon incompatibility" evidence="1">
    <location>
        <begin position="2"/>
        <end position="86"/>
    </location>
</feature>
<evidence type="ECO:0000313" key="3">
    <source>
        <dbReference type="Proteomes" id="UP000235672"/>
    </source>
</evidence>
<dbReference type="OrthoDB" id="2157530at2759"/>
<dbReference type="Pfam" id="PF06985">
    <property type="entry name" value="HET"/>
    <property type="match status" value="1"/>
</dbReference>
<keyword evidence="3" id="KW-1185">Reference proteome</keyword>
<feature type="non-terminal residue" evidence="2">
    <location>
        <position position="1"/>
    </location>
</feature>
<dbReference type="InterPro" id="IPR010730">
    <property type="entry name" value="HET"/>
</dbReference>
<proteinExistence type="predicted"/>
<dbReference type="AlphaFoldDB" id="A0A2J6QL22"/>
<reference evidence="2 3" key="1">
    <citation type="submission" date="2016-05" db="EMBL/GenBank/DDBJ databases">
        <title>A degradative enzymes factory behind the ericoid mycorrhizal symbiosis.</title>
        <authorList>
            <consortium name="DOE Joint Genome Institute"/>
            <person name="Martino E."/>
            <person name="Morin E."/>
            <person name="Grelet G."/>
            <person name="Kuo A."/>
            <person name="Kohler A."/>
            <person name="Daghino S."/>
            <person name="Barry K."/>
            <person name="Choi C."/>
            <person name="Cichocki N."/>
            <person name="Clum A."/>
            <person name="Copeland A."/>
            <person name="Hainaut M."/>
            <person name="Haridas S."/>
            <person name="Labutti K."/>
            <person name="Lindquist E."/>
            <person name="Lipzen A."/>
            <person name="Khouja H.-R."/>
            <person name="Murat C."/>
            <person name="Ohm R."/>
            <person name="Olson A."/>
            <person name="Spatafora J."/>
            <person name="Veneault-Fourrey C."/>
            <person name="Henrissat B."/>
            <person name="Grigoriev I."/>
            <person name="Martin F."/>
            <person name="Perotto S."/>
        </authorList>
    </citation>
    <scope>NUCLEOTIDE SEQUENCE [LARGE SCALE GENOMIC DNA]</scope>
    <source>
        <strain evidence="2 3">UAMH 7357</strain>
    </source>
</reference>
<organism evidence="2 3">
    <name type="scientific">Hyaloscypha hepaticicola</name>
    <dbReference type="NCBI Taxonomy" id="2082293"/>
    <lineage>
        <taxon>Eukaryota</taxon>
        <taxon>Fungi</taxon>
        <taxon>Dikarya</taxon>
        <taxon>Ascomycota</taxon>
        <taxon>Pezizomycotina</taxon>
        <taxon>Leotiomycetes</taxon>
        <taxon>Helotiales</taxon>
        <taxon>Hyaloscyphaceae</taxon>
        <taxon>Hyaloscypha</taxon>
    </lineage>
</organism>
<dbReference type="PANTHER" id="PTHR24148:SF82">
    <property type="entry name" value="HETEROKARYON INCOMPATIBILITY DOMAIN-CONTAINING PROTEIN"/>
    <property type="match status" value="1"/>
</dbReference>
<evidence type="ECO:0000313" key="2">
    <source>
        <dbReference type="EMBL" id="PMD26939.1"/>
    </source>
</evidence>
<dbReference type="PANTHER" id="PTHR24148">
    <property type="entry name" value="ANKYRIN REPEAT DOMAIN-CONTAINING PROTEIN 39 HOMOLOG-RELATED"/>
    <property type="match status" value="1"/>
</dbReference>
<dbReference type="EMBL" id="KZ613467">
    <property type="protein sequence ID" value="PMD26939.1"/>
    <property type="molecule type" value="Genomic_DNA"/>
</dbReference>
<accession>A0A2J6QL22</accession>
<dbReference type="Proteomes" id="UP000235672">
    <property type="component" value="Unassembled WGS sequence"/>
</dbReference>
<sequence>RYHALSYCAGSSKNVSKVPIDGIMFNAFANLEHAIHCALKSWNSRFPDKELLLWADQICINQKDVAERSSQVRMMRDIYLRSQDAII</sequence>
<feature type="non-terminal residue" evidence="2">
    <location>
        <position position="87"/>
    </location>
</feature>
<dbReference type="InterPro" id="IPR052895">
    <property type="entry name" value="HetReg/Transcr_Mod"/>
</dbReference>
<name>A0A2J6QL22_9HELO</name>
<evidence type="ECO:0000259" key="1">
    <source>
        <dbReference type="Pfam" id="PF06985"/>
    </source>
</evidence>
<dbReference type="STRING" id="1745343.A0A2J6QL22"/>
<gene>
    <name evidence="2" type="ORF">NA56DRAFT_549644</name>
</gene>
<protein>
    <recommendedName>
        <fullName evidence="1">Heterokaryon incompatibility domain-containing protein</fullName>
    </recommendedName>
</protein>